<evidence type="ECO:0000256" key="2">
    <source>
        <dbReference type="ARBA" id="ARBA00022801"/>
    </source>
</evidence>
<reference evidence="8 9" key="1">
    <citation type="submission" date="2017-10" db="EMBL/GenBank/DDBJ databases">
        <title>Sequencing the genomes of 1000 actinobacteria strains.</title>
        <authorList>
            <person name="Klenk H.-P."/>
        </authorList>
    </citation>
    <scope>NUCLEOTIDE SEQUENCE [LARGE SCALE GENOMIC DNA]</scope>
    <source>
        <strain evidence="8 9">DSM 18966</strain>
    </source>
</reference>
<evidence type="ECO:0000256" key="6">
    <source>
        <dbReference type="SAM" id="SignalP"/>
    </source>
</evidence>
<keyword evidence="6" id="KW-0732">Signal</keyword>
<dbReference type="SUPFAM" id="SSF48208">
    <property type="entry name" value="Six-hairpin glycosidases"/>
    <property type="match status" value="1"/>
</dbReference>
<dbReference type="Pfam" id="PF02018">
    <property type="entry name" value="CBM_4_9"/>
    <property type="match status" value="1"/>
</dbReference>
<name>A0A2A9E869_9MICO</name>
<keyword evidence="9" id="KW-1185">Reference proteome</keyword>
<dbReference type="InterPro" id="IPR036179">
    <property type="entry name" value="Ig-like_dom_sf"/>
</dbReference>
<feature type="signal peptide" evidence="6">
    <location>
        <begin position="1"/>
        <end position="27"/>
    </location>
</feature>
<feature type="chain" id="PRO_5012563691" evidence="6">
    <location>
        <begin position="28"/>
        <end position="1199"/>
    </location>
</feature>
<accession>A0A2A9E869</accession>
<dbReference type="GO" id="GO:0000272">
    <property type="term" value="P:polysaccharide catabolic process"/>
    <property type="evidence" value="ECO:0007669"/>
    <property type="project" value="UniProtKB-KW"/>
</dbReference>
<dbReference type="Pfam" id="PF00759">
    <property type="entry name" value="Glyco_hydro_9"/>
    <property type="match status" value="1"/>
</dbReference>
<dbReference type="Proteomes" id="UP000225548">
    <property type="component" value="Unassembled WGS sequence"/>
</dbReference>
<evidence type="ECO:0000256" key="3">
    <source>
        <dbReference type="ARBA" id="ARBA00023277"/>
    </source>
</evidence>
<dbReference type="OrthoDB" id="9758662at2"/>
<dbReference type="Gene3D" id="2.60.40.10">
    <property type="entry name" value="Immunoglobulins"/>
    <property type="match status" value="4"/>
</dbReference>
<protein>
    <submittedName>
        <fullName evidence="8">Endoglucanase</fullName>
    </submittedName>
</protein>
<proteinExistence type="inferred from homology"/>
<dbReference type="PANTHER" id="PTHR22298">
    <property type="entry name" value="ENDO-1,4-BETA-GLUCANASE"/>
    <property type="match status" value="1"/>
</dbReference>
<evidence type="ECO:0000313" key="8">
    <source>
        <dbReference type="EMBL" id="PFG34429.1"/>
    </source>
</evidence>
<keyword evidence="4" id="KW-0326">Glycosidase</keyword>
<dbReference type="GO" id="GO:0004568">
    <property type="term" value="F:chitinase activity"/>
    <property type="evidence" value="ECO:0007669"/>
    <property type="project" value="InterPro"/>
</dbReference>
<dbReference type="Gene3D" id="2.60.120.260">
    <property type="entry name" value="Galactose-binding domain-like"/>
    <property type="match status" value="2"/>
</dbReference>
<dbReference type="SUPFAM" id="SSF49785">
    <property type="entry name" value="Galactose-binding domain-like"/>
    <property type="match status" value="2"/>
</dbReference>
<organism evidence="8 9">
    <name type="scientific">Sanguibacter antarcticus</name>
    <dbReference type="NCBI Taxonomy" id="372484"/>
    <lineage>
        <taxon>Bacteria</taxon>
        <taxon>Bacillati</taxon>
        <taxon>Actinomycetota</taxon>
        <taxon>Actinomycetes</taxon>
        <taxon>Micrococcales</taxon>
        <taxon>Sanguibacteraceae</taxon>
        <taxon>Sanguibacter</taxon>
    </lineage>
</organism>
<dbReference type="SUPFAM" id="SSF81296">
    <property type="entry name" value="E set domains"/>
    <property type="match status" value="3"/>
</dbReference>
<dbReference type="GO" id="GO:0006032">
    <property type="term" value="P:chitin catabolic process"/>
    <property type="evidence" value="ECO:0007669"/>
    <property type="project" value="InterPro"/>
</dbReference>
<dbReference type="SUPFAM" id="SSF48726">
    <property type="entry name" value="Immunoglobulin"/>
    <property type="match status" value="1"/>
</dbReference>
<dbReference type="CDD" id="cd02850">
    <property type="entry name" value="E_set_Cellulase_N"/>
    <property type="match status" value="1"/>
</dbReference>
<comment type="similarity">
    <text evidence="1">Belongs to the glycosyl hydrolase 9 (cellulase E) family.</text>
</comment>
<dbReference type="InterPro" id="IPR008979">
    <property type="entry name" value="Galactose-bd-like_sf"/>
</dbReference>
<dbReference type="InterPro" id="IPR007110">
    <property type="entry name" value="Ig-like_dom"/>
</dbReference>
<evidence type="ECO:0000256" key="1">
    <source>
        <dbReference type="ARBA" id="ARBA00007072"/>
    </source>
</evidence>
<dbReference type="Pfam" id="PF08329">
    <property type="entry name" value="ChitinaseA_N"/>
    <property type="match status" value="1"/>
</dbReference>
<dbReference type="InterPro" id="IPR012341">
    <property type="entry name" value="6hp_glycosidase-like_sf"/>
</dbReference>
<dbReference type="AlphaFoldDB" id="A0A2A9E869"/>
<dbReference type="PROSITE" id="PS50835">
    <property type="entry name" value="IG_LIKE"/>
    <property type="match status" value="1"/>
</dbReference>
<evidence type="ECO:0000313" key="9">
    <source>
        <dbReference type="Proteomes" id="UP000225548"/>
    </source>
</evidence>
<keyword evidence="5" id="KW-0624">Polysaccharide degradation</keyword>
<comment type="caution">
    <text evidence="8">The sequence shown here is derived from an EMBL/GenBank/DDBJ whole genome shotgun (WGS) entry which is preliminary data.</text>
</comment>
<dbReference type="InterPro" id="IPR013783">
    <property type="entry name" value="Ig-like_fold"/>
</dbReference>
<evidence type="ECO:0000256" key="5">
    <source>
        <dbReference type="ARBA" id="ARBA00023326"/>
    </source>
</evidence>
<gene>
    <name evidence="8" type="ORF">ATL42_2339</name>
</gene>
<dbReference type="GO" id="GO:0008810">
    <property type="term" value="F:cellulase activity"/>
    <property type="evidence" value="ECO:0007669"/>
    <property type="project" value="InterPro"/>
</dbReference>
<dbReference type="InterPro" id="IPR014756">
    <property type="entry name" value="Ig_E-set"/>
</dbReference>
<dbReference type="EMBL" id="PDJG01000001">
    <property type="protein sequence ID" value="PFG34429.1"/>
    <property type="molecule type" value="Genomic_DNA"/>
</dbReference>
<feature type="domain" description="Ig-like" evidence="7">
    <location>
        <begin position="914"/>
        <end position="999"/>
    </location>
</feature>
<dbReference type="InterPro" id="IPR003305">
    <property type="entry name" value="CenC_carb-bd"/>
</dbReference>
<evidence type="ECO:0000256" key="4">
    <source>
        <dbReference type="ARBA" id="ARBA00023295"/>
    </source>
</evidence>
<dbReference type="InterPro" id="IPR004197">
    <property type="entry name" value="Cellulase_Ig-like"/>
</dbReference>
<keyword evidence="2" id="KW-0378">Hydrolase</keyword>
<dbReference type="InterPro" id="IPR008928">
    <property type="entry name" value="6-hairpin_glycosidase_sf"/>
</dbReference>
<dbReference type="InterPro" id="IPR001701">
    <property type="entry name" value="Glyco_hydro_9"/>
</dbReference>
<dbReference type="InterPro" id="IPR013540">
    <property type="entry name" value="ChitinaseA_N"/>
</dbReference>
<dbReference type="RefSeq" id="WP_098455466.1">
    <property type="nucleotide sequence ID" value="NZ_PDJG01000001.1"/>
</dbReference>
<dbReference type="Pfam" id="PF02927">
    <property type="entry name" value="CelD_N"/>
    <property type="match status" value="1"/>
</dbReference>
<sequence>MKTRVLAAAAAMILLGGLALPAPVASAAESPDRDLIVNGAFTTGHEPWWTTDGIPFSTGSGAYCAEVPAGLQQWQAIVGQHGLSLDDGATYTVTFDAWSSVPTTVRTQVQPTTNPDLVTYLNRTSDLETERTTFTSTFTADLGASTVASSIQLRLGGNAAAATVCIDDIALTTPEAEAVGPGTDELLVNTTFDDASKPWWTSGGTPLSVATGELCADAGASANLWSLLIGQNSLYLPGDTTFRLSFDVRASVAVQNGVQIGPFDNPDTVSYLSQQFSVGTASTHHSYDFETPSADPYALSQLQLRIGGSTVPYTVCYDNVSLTGTAYDYVADTGPAVKVNQVGYLPDGPKNATVVTDATEPLMWSLDQDGTSVASGQTVPAGFDDSAGAAVHTIDFSAVTATGDALTLRVDGEVSEPFTIGADVYQSLRTDALRFFYTNRSGIEIDGDVAGAEYARAAGHVGVAPNQGDTAVGCQEPKTWTDGWTCDYTLDVSGGWYDAGDHGKYVVNGGIAVAQLLSTWERAVQVGTQDELGDSTLAIPERDNGVPDILDEARWELDFMLAMQVPEGEELAGMVHHKVQDETWTGLPLLPSADPKPRQLHRPSTAATLNLAAVAAQGSRAFATIDPDYAATLRSAALRAYAAARTHPDLFATREDGVDGGGAYADDDVTDELYWAAAELYLTTGEATYLSDVENSPLHTADVFGPGGFYWGSVAPLARMQLARFGDSLEDIDEIRASVVAGADDLVAQQAAQPFGQPYAPEDGRYVWGSSSSILNNQVVLATAFDLTAAPVYARAVLEGYDYLLGRNILGQSYITGYGENSAENQHSRWYANQLDASLPHPPVGSVAGGPNSDLQDPVSQAWLTGCAPQACYVDNIEAWAVNEITVNWGSALTWVASFVADQGSGEASVDLAPTFSSEPQDVIVTAGSDAELTASVQARPVAEITWQQRDGDQWVDLGRTGTTLVLSEVDETLDGQQVHAVASNGVGEPVASRSATVTVVQPDAAVAPPAQAVLVHDNGWDTGLLDGDFVVTVHLWWGENATRFRLFQDGELLATVPLTYGGTRPQEASVTVSGLRDGTYVYTGELISSQGVTVTVPTTVSVTQAAPGVPVLSHGSIDRDGSCTVTANLWWGTPGTSYRLFEDGEVVAEGTASALSPTSQRLDVPLTARAPGSREYVVELTNDAGSSRSAPLTVVVES</sequence>
<evidence type="ECO:0000259" key="7">
    <source>
        <dbReference type="PROSITE" id="PS50835"/>
    </source>
</evidence>
<keyword evidence="3" id="KW-0119">Carbohydrate metabolism</keyword>
<dbReference type="Gene3D" id="1.50.10.10">
    <property type="match status" value="1"/>
</dbReference>